<sequence>MKAFMGYNTKERSSSGDICNSLDSLMPSQDVERSTVGSPSVVAYPDVNSSKEARTIGRLKLVLVAVSFGLLVMTVLFIWQIAKKDSPNEESTVGPWKNQEYLSFKSSPCPIMMTKTDPPWYLPDQVQRYLLQAEYILNSYHGIEGLVGMAGNVVYRDRVVWSQNYGFKDKKKPGEGPDQDTVFRVASISKIFTALFVFKLLEQGRINCLDDAFELYEPRFQVQNPFNQQKITIRQILSHTSGLPREVPCGTAYSYSTTHICPVNTTYVLQELRNTELKSPPGKQPHYSNLGYALISRVLAEKFANNDYEGWVQTNILIPLGMGNSGFNLERMPSNKALGYFDNREAPLVNWDWAAPAIQAYSTVNDLYKLMTMLFDLSSTRILKRELIQQLMKPDFMYPDGKTVFGTGWEMTDVGTFSIVMKTGVMPGYSAGFAFVPEFKLGAIILVSGREFAGQAAFSVVNKLSEVMNSVLLRQQLQIETVSDSKTYLGEYVILSRWIPEVTINITEFDGLLLFTQIPGSLGWSYLKLVKDHEFEVIYRAGLQCSVYGLGQDRERVIFDPPSSSGKSLRLKFGPYLFERRLPKAAVKTRSSTMNFSPLNML</sequence>
<dbReference type="InterPro" id="IPR012338">
    <property type="entry name" value="Beta-lactam/transpept-like"/>
</dbReference>
<dbReference type="AlphaFoldDB" id="A0AAD9QLB5"/>
<protein>
    <submittedName>
        <fullName evidence="4">Beta-lactamase-like 1</fullName>
    </submittedName>
</protein>
<name>A0AAD9QLB5_ACRCE</name>
<organism evidence="4 5">
    <name type="scientific">Acropora cervicornis</name>
    <name type="common">Staghorn coral</name>
    <dbReference type="NCBI Taxonomy" id="6130"/>
    <lineage>
        <taxon>Eukaryota</taxon>
        <taxon>Metazoa</taxon>
        <taxon>Cnidaria</taxon>
        <taxon>Anthozoa</taxon>
        <taxon>Hexacorallia</taxon>
        <taxon>Scleractinia</taxon>
        <taxon>Astrocoeniina</taxon>
        <taxon>Acroporidae</taxon>
        <taxon>Acropora</taxon>
    </lineage>
</organism>
<dbReference type="PANTHER" id="PTHR22935:SF95">
    <property type="entry name" value="BETA-LACTAMASE-LIKE 1-RELATED"/>
    <property type="match status" value="1"/>
</dbReference>
<dbReference type="EMBL" id="JARQWQ010000025">
    <property type="protein sequence ID" value="KAK2563400.1"/>
    <property type="molecule type" value="Genomic_DNA"/>
</dbReference>
<evidence type="ECO:0000259" key="3">
    <source>
        <dbReference type="Pfam" id="PF00144"/>
    </source>
</evidence>
<dbReference type="Proteomes" id="UP001249851">
    <property type="component" value="Unassembled WGS sequence"/>
</dbReference>
<accession>A0AAD9QLB5</accession>
<evidence type="ECO:0000256" key="1">
    <source>
        <dbReference type="ARBA" id="ARBA00038473"/>
    </source>
</evidence>
<comment type="similarity">
    <text evidence="1">Belongs to the beta-lactamase family.</text>
</comment>
<dbReference type="Gene3D" id="3.40.710.10">
    <property type="entry name" value="DD-peptidase/beta-lactamase superfamily"/>
    <property type="match status" value="1"/>
</dbReference>
<keyword evidence="5" id="KW-1185">Reference proteome</keyword>
<feature type="transmembrane region" description="Helical" evidence="2">
    <location>
        <begin position="61"/>
        <end position="82"/>
    </location>
</feature>
<proteinExistence type="inferred from homology"/>
<keyword evidence="2" id="KW-0472">Membrane</keyword>
<keyword evidence="2" id="KW-1133">Transmembrane helix</keyword>
<feature type="domain" description="Beta-lactamase-related" evidence="3">
    <location>
        <begin position="145"/>
        <end position="452"/>
    </location>
</feature>
<dbReference type="InterPro" id="IPR001466">
    <property type="entry name" value="Beta-lactam-related"/>
</dbReference>
<keyword evidence="2" id="KW-0812">Transmembrane</keyword>
<dbReference type="Pfam" id="PF00144">
    <property type="entry name" value="Beta-lactamase"/>
    <property type="match status" value="1"/>
</dbReference>
<evidence type="ECO:0000313" key="4">
    <source>
        <dbReference type="EMBL" id="KAK2563400.1"/>
    </source>
</evidence>
<comment type="caution">
    <text evidence="4">The sequence shown here is derived from an EMBL/GenBank/DDBJ whole genome shotgun (WGS) entry which is preliminary data.</text>
</comment>
<reference evidence="4" key="1">
    <citation type="journal article" date="2023" name="G3 (Bethesda)">
        <title>Whole genome assembly and annotation of the endangered Caribbean coral Acropora cervicornis.</title>
        <authorList>
            <person name="Selwyn J.D."/>
            <person name="Vollmer S.V."/>
        </authorList>
    </citation>
    <scope>NUCLEOTIDE SEQUENCE</scope>
    <source>
        <strain evidence="4">K2</strain>
    </source>
</reference>
<evidence type="ECO:0000256" key="2">
    <source>
        <dbReference type="SAM" id="Phobius"/>
    </source>
</evidence>
<reference evidence="4" key="2">
    <citation type="journal article" date="2023" name="Science">
        <title>Genomic signatures of disease resistance in endangered staghorn corals.</title>
        <authorList>
            <person name="Vollmer S.V."/>
            <person name="Selwyn J.D."/>
            <person name="Despard B.A."/>
            <person name="Roesel C.L."/>
        </authorList>
    </citation>
    <scope>NUCLEOTIDE SEQUENCE</scope>
    <source>
        <strain evidence="4">K2</strain>
    </source>
</reference>
<dbReference type="SUPFAM" id="SSF56601">
    <property type="entry name" value="beta-lactamase/transpeptidase-like"/>
    <property type="match status" value="1"/>
</dbReference>
<evidence type="ECO:0000313" key="5">
    <source>
        <dbReference type="Proteomes" id="UP001249851"/>
    </source>
</evidence>
<dbReference type="PANTHER" id="PTHR22935">
    <property type="entry name" value="PENICILLIN-BINDING PROTEIN"/>
    <property type="match status" value="1"/>
</dbReference>
<gene>
    <name evidence="4" type="ORF">P5673_013097</name>
</gene>
<dbReference type="InterPro" id="IPR051478">
    <property type="entry name" value="Beta-lactamase-like_AB/R"/>
</dbReference>